<dbReference type="Proteomes" id="UP000467841">
    <property type="component" value="Unassembled WGS sequence"/>
</dbReference>
<dbReference type="EMBL" id="CACVBM020001274">
    <property type="protein sequence ID" value="CAA7043222.1"/>
    <property type="molecule type" value="Genomic_DNA"/>
</dbReference>
<gene>
    <name evidence="2" type="ORF">MERR_LOCUS30457</name>
</gene>
<sequence>MANNGDLKEAKVTDQINYDFLKKVESPVADDLYLRYIQEKNLTYYRKLLGEMKKGSRDLLDSGLFERASAKIKRLIEKERKKKKTPPAAAEEEQKDNDVAEKEPAEEDKGDAEEEHEDHGDEKSAKRSKIV</sequence>
<evidence type="ECO:0000313" key="2">
    <source>
        <dbReference type="EMBL" id="CAA7043222.1"/>
    </source>
</evidence>
<name>A0A6D2JSP5_9BRAS</name>
<evidence type="ECO:0000313" key="3">
    <source>
        <dbReference type="Proteomes" id="UP000467841"/>
    </source>
</evidence>
<reference evidence="2" key="1">
    <citation type="submission" date="2020-01" db="EMBL/GenBank/DDBJ databases">
        <authorList>
            <person name="Mishra B."/>
        </authorList>
    </citation>
    <scope>NUCLEOTIDE SEQUENCE [LARGE SCALE GENOMIC DNA]</scope>
</reference>
<keyword evidence="3" id="KW-1185">Reference proteome</keyword>
<evidence type="ECO:0000256" key="1">
    <source>
        <dbReference type="SAM" id="MobiDB-lite"/>
    </source>
</evidence>
<feature type="compositionally biased region" description="Acidic residues" evidence="1">
    <location>
        <begin position="104"/>
        <end position="116"/>
    </location>
</feature>
<feature type="region of interest" description="Disordered" evidence="1">
    <location>
        <begin position="77"/>
        <end position="131"/>
    </location>
</feature>
<accession>A0A6D2JSP5</accession>
<comment type="caution">
    <text evidence="2">The sequence shown here is derived from an EMBL/GenBank/DDBJ whole genome shotgun (WGS) entry which is preliminary data.</text>
</comment>
<protein>
    <submittedName>
        <fullName evidence="2">Uncharacterized protein</fullName>
    </submittedName>
</protein>
<organism evidence="2 3">
    <name type="scientific">Microthlaspi erraticum</name>
    <dbReference type="NCBI Taxonomy" id="1685480"/>
    <lineage>
        <taxon>Eukaryota</taxon>
        <taxon>Viridiplantae</taxon>
        <taxon>Streptophyta</taxon>
        <taxon>Embryophyta</taxon>
        <taxon>Tracheophyta</taxon>
        <taxon>Spermatophyta</taxon>
        <taxon>Magnoliopsida</taxon>
        <taxon>eudicotyledons</taxon>
        <taxon>Gunneridae</taxon>
        <taxon>Pentapetalae</taxon>
        <taxon>rosids</taxon>
        <taxon>malvids</taxon>
        <taxon>Brassicales</taxon>
        <taxon>Brassicaceae</taxon>
        <taxon>Coluteocarpeae</taxon>
        <taxon>Microthlaspi</taxon>
    </lineage>
</organism>
<proteinExistence type="predicted"/>
<dbReference type="AlphaFoldDB" id="A0A6D2JSP5"/>